<evidence type="ECO:0000259" key="2">
    <source>
        <dbReference type="Pfam" id="PF00561"/>
    </source>
</evidence>
<dbReference type="AlphaFoldDB" id="A0A9D4VBF9"/>
<feature type="compositionally biased region" description="Gly residues" evidence="1">
    <location>
        <begin position="9"/>
        <end position="20"/>
    </location>
</feature>
<dbReference type="SUPFAM" id="SSF53474">
    <property type="entry name" value="alpha/beta-Hydrolases"/>
    <property type="match status" value="1"/>
</dbReference>
<evidence type="ECO:0000256" key="1">
    <source>
        <dbReference type="SAM" id="MobiDB-lite"/>
    </source>
</evidence>
<dbReference type="PRINTS" id="PR00111">
    <property type="entry name" value="ABHYDROLASE"/>
</dbReference>
<dbReference type="OrthoDB" id="408373at2759"/>
<dbReference type="PANTHER" id="PTHR43689:SF53">
    <property type="entry name" value="ALPHA_BETA-HYDROLASES SUPERFAMILY PROTEIN"/>
    <property type="match status" value="1"/>
</dbReference>
<keyword evidence="4" id="KW-1185">Reference proteome</keyword>
<accession>A0A9D4VBF9</accession>
<evidence type="ECO:0000313" key="3">
    <source>
        <dbReference type="EMBL" id="KAI5083173.1"/>
    </source>
</evidence>
<dbReference type="PANTHER" id="PTHR43689">
    <property type="entry name" value="HYDROLASE"/>
    <property type="match status" value="1"/>
</dbReference>
<feature type="domain" description="AB hydrolase-1" evidence="2">
    <location>
        <begin position="162"/>
        <end position="412"/>
    </location>
</feature>
<dbReference type="EMBL" id="JABFUD020000002">
    <property type="protein sequence ID" value="KAI5083173.1"/>
    <property type="molecule type" value="Genomic_DNA"/>
</dbReference>
<dbReference type="InterPro" id="IPR029058">
    <property type="entry name" value="AB_hydrolase_fold"/>
</dbReference>
<comment type="caution">
    <text evidence="3">The sequence shown here is derived from an EMBL/GenBank/DDBJ whole genome shotgun (WGS) entry which is preliminary data.</text>
</comment>
<sequence length="429" mass="47363">MDVEALARGEGGVDGGGAEGGSNTTHFLKQGGVVVSGFSASNAEKNALHGRPDAQISWTTWLKLEQVSMACFACPAQTTSCLFPPRLSLDGHFYRSLRIRHRCKKRPSITKRDATGSVAFSSASASDAVLSCASSSTIGVETRFWKWQNYTIRYQVAGDTGPALILIHGFGANCDHWRKNIPVLASQHRVFAIDLLGYGYSDKPSPSAAPPNSIYNFENWANQVLAFRSDIVKDRAFLICNSVGGIVGLQAGLYDSDSIRGLMLLNISLRMLHIKKQQWFARPFVRTFQNLLRDTDLGKRFFQAVATSQSVKKILCECYHDDSAVTDELVEKILLPGLQPGAVDVFLDFICYSGGPLPEEMLPNIKCPVLIGWGEKDPWEPIELGRVYGTYSCVEEFRVLPNVGHCPQDEAPHLVNPLIENFVSRHTMY</sequence>
<feature type="region of interest" description="Disordered" evidence="1">
    <location>
        <begin position="1"/>
        <end position="22"/>
    </location>
</feature>
<evidence type="ECO:0000313" key="4">
    <source>
        <dbReference type="Proteomes" id="UP000886520"/>
    </source>
</evidence>
<organism evidence="3 4">
    <name type="scientific">Adiantum capillus-veneris</name>
    <name type="common">Maidenhair fern</name>
    <dbReference type="NCBI Taxonomy" id="13818"/>
    <lineage>
        <taxon>Eukaryota</taxon>
        <taxon>Viridiplantae</taxon>
        <taxon>Streptophyta</taxon>
        <taxon>Embryophyta</taxon>
        <taxon>Tracheophyta</taxon>
        <taxon>Polypodiopsida</taxon>
        <taxon>Polypodiidae</taxon>
        <taxon>Polypodiales</taxon>
        <taxon>Pteridineae</taxon>
        <taxon>Pteridaceae</taxon>
        <taxon>Vittarioideae</taxon>
        <taxon>Adiantum</taxon>
    </lineage>
</organism>
<gene>
    <name evidence="3" type="ORF">GOP47_0002916</name>
</gene>
<name>A0A9D4VBF9_ADICA</name>
<reference evidence="3" key="1">
    <citation type="submission" date="2021-01" db="EMBL/GenBank/DDBJ databases">
        <title>Adiantum capillus-veneris genome.</title>
        <authorList>
            <person name="Fang Y."/>
            <person name="Liao Q."/>
        </authorList>
    </citation>
    <scope>NUCLEOTIDE SEQUENCE</scope>
    <source>
        <strain evidence="3">H3</strain>
        <tissue evidence="3">Leaf</tissue>
    </source>
</reference>
<dbReference type="InterPro" id="IPR000073">
    <property type="entry name" value="AB_hydrolase_1"/>
</dbReference>
<proteinExistence type="predicted"/>
<protein>
    <recommendedName>
        <fullName evidence="2">AB hydrolase-1 domain-containing protein</fullName>
    </recommendedName>
</protein>
<dbReference type="Gene3D" id="3.40.50.1820">
    <property type="entry name" value="alpha/beta hydrolase"/>
    <property type="match status" value="1"/>
</dbReference>
<dbReference type="Pfam" id="PF00561">
    <property type="entry name" value="Abhydrolase_1"/>
    <property type="match status" value="1"/>
</dbReference>
<dbReference type="Proteomes" id="UP000886520">
    <property type="component" value="Chromosome 3"/>
</dbReference>